<feature type="compositionally biased region" description="Low complexity" evidence="1">
    <location>
        <begin position="241"/>
        <end position="259"/>
    </location>
</feature>
<evidence type="ECO:0000313" key="4">
    <source>
        <dbReference type="Proteomes" id="UP001611383"/>
    </source>
</evidence>
<feature type="compositionally biased region" description="Pro residues" evidence="1">
    <location>
        <begin position="223"/>
        <end position="235"/>
    </location>
</feature>
<feature type="region of interest" description="Disordered" evidence="1">
    <location>
        <begin position="202"/>
        <end position="337"/>
    </location>
</feature>
<reference evidence="3 4" key="1">
    <citation type="submission" date="2019-08" db="EMBL/GenBank/DDBJ databases">
        <title>Archangium and Cystobacter genomes.</title>
        <authorList>
            <person name="Chen I.-C.K."/>
            <person name="Wielgoss S."/>
        </authorList>
    </citation>
    <scope>NUCLEOTIDE SEQUENCE [LARGE SCALE GENOMIC DNA]</scope>
    <source>
        <strain evidence="3 4">Cbm 6</strain>
    </source>
</reference>
<accession>A0ABY9X595</accession>
<keyword evidence="4" id="KW-1185">Reference proteome</keyword>
<feature type="region of interest" description="Disordered" evidence="1">
    <location>
        <begin position="1"/>
        <end position="22"/>
    </location>
</feature>
<proteinExistence type="predicted"/>
<dbReference type="SUPFAM" id="SSF55961">
    <property type="entry name" value="Bet v1-like"/>
    <property type="match status" value="1"/>
</dbReference>
<evidence type="ECO:0000256" key="2">
    <source>
        <dbReference type="SAM" id="Phobius"/>
    </source>
</evidence>
<protein>
    <recommendedName>
        <fullName evidence="5">Polyketide cyclase / dehydrase and lipid transport</fullName>
    </recommendedName>
</protein>
<feature type="compositionally biased region" description="Pro residues" evidence="1">
    <location>
        <begin position="279"/>
        <end position="289"/>
    </location>
</feature>
<dbReference type="InterPro" id="IPR023393">
    <property type="entry name" value="START-like_dom_sf"/>
</dbReference>
<feature type="compositionally biased region" description="Pro residues" evidence="1">
    <location>
        <begin position="302"/>
        <end position="314"/>
    </location>
</feature>
<dbReference type="CDD" id="cd07818">
    <property type="entry name" value="SRPBCC_1"/>
    <property type="match status" value="1"/>
</dbReference>
<keyword evidence="2" id="KW-1133">Transmembrane helix</keyword>
<feature type="compositionally biased region" description="Low complexity" evidence="1">
    <location>
        <begin position="266"/>
        <end position="278"/>
    </location>
</feature>
<dbReference type="Pfam" id="PF10604">
    <property type="entry name" value="Polyketide_cyc2"/>
    <property type="match status" value="1"/>
</dbReference>
<sequence length="337" mass="34640">MGGLDRSVGSATVRRHPGASGPWSRSMLKKILIASATLMALVLAIGLALPSKYRVERSTVLPASSEAVYVHVASLKRWEEWVPWNAKRFPGNQWVVGGPELGVGAVRSWSGEDVGNGTLSLTEADPKTGVVYEMSVEHGEYLAHGRISFSPEDAGTRVTWVDEGEIGGNPFAHYLVPLIESRLGGHIEEALANLQKQVEAHPLPAQPEPEPEPEPTPVVQAPEPSPPPVFEPPAPVSGAETPQGVTPPVEGTGGVVSPPLVEGSQSPAPTEVAPTAPVTTPPVAEPAPASPGVATPSGEPAPAQPVPATEPVPAPASAQSPSPTSAPAGASSSPTPP</sequence>
<dbReference type="Gene3D" id="3.30.530.20">
    <property type="match status" value="1"/>
</dbReference>
<name>A0ABY9X595_9BACT</name>
<gene>
    <name evidence="3" type="ORF">F0U60_45410</name>
</gene>
<feature type="compositionally biased region" description="Low complexity" evidence="1">
    <location>
        <begin position="315"/>
        <end position="337"/>
    </location>
</feature>
<dbReference type="InterPro" id="IPR019587">
    <property type="entry name" value="Polyketide_cyclase/dehydratase"/>
</dbReference>
<evidence type="ECO:0000256" key="1">
    <source>
        <dbReference type="SAM" id="MobiDB-lite"/>
    </source>
</evidence>
<keyword evidence="2" id="KW-0812">Transmembrane</keyword>
<dbReference type="Proteomes" id="UP001611383">
    <property type="component" value="Chromosome"/>
</dbReference>
<dbReference type="EMBL" id="CP043494">
    <property type="protein sequence ID" value="WNG50567.1"/>
    <property type="molecule type" value="Genomic_DNA"/>
</dbReference>
<evidence type="ECO:0000313" key="3">
    <source>
        <dbReference type="EMBL" id="WNG50567.1"/>
    </source>
</evidence>
<keyword evidence="2" id="KW-0472">Membrane</keyword>
<organism evidence="3 4">
    <name type="scientific">Archangium minus</name>
    <dbReference type="NCBI Taxonomy" id="83450"/>
    <lineage>
        <taxon>Bacteria</taxon>
        <taxon>Pseudomonadati</taxon>
        <taxon>Myxococcota</taxon>
        <taxon>Myxococcia</taxon>
        <taxon>Myxococcales</taxon>
        <taxon>Cystobacterineae</taxon>
        <taxon>Archangiaceae</taxon>
        <taxon>Archangium</taxon>
    </lineage>
</organism>
<evidence type="ECO:0008006" key="5">
    <source>
        <dbReference type="Google" id="ProtNLM"/>
    </source>
</evidence>
<feature type="transmembrane region" description="Helical" evidence="2">
    <location>
        <begin position="31"/>
        <end position="49"/>
    </location>
</feature>